<dbReference type="RefSeq" id="WP_166162167.1">
    <property type="nucleotide sequence ID" value="NZ_CP049740.1"/>
</dbReference>
<dbReference type="AlphaFoldDB" id="A0A6G7KA73"/>
<accession>A0A6G7KA73</accession>
<sequence length="359" mass="41942">MKANCPILTDKTLEAFVSFSTHLYEPAYQTENQTELRALLTTSHPLSHYFQMIPIWVVEDDHILARAVLSIYPDDDAAYLGYFESENNPEAARLLFEEAVRQSRLHQKKQLEGPMNASFWLGYRLKTNHFNDQPYFSESYQPDYYQQLWEANSFKRTDRYFSNHYAPVDEQMSRHKYAKRYRQFQEKGYMIKSPSRATLDQDFAAVAELIQDRFKSFPVFKQVSPDEFISLFSNLKLILRKRYVKLAYTSAGEMVGFIISVPDYGNLFNRQQLTVKTLLSLVAIKCFSRRYIVMNMAVKEGHEGLGSAMVYALMTEYNKRRIQATSSYIHEGKVSGSYVFGSVERQSEYAYYVREVDDV</sequence>
<evidence type="ECO:0008006" key="3">
    <source>
        <dbReference type="Google" id="ProtNLM"/>
    </source>
</evidence>
<dbReference type="Proteomes" id="UP000501451">
    <property type="component" value="Chromosome"/>
</dbReference>
<organism evidence="1 2">
    <name type="scientific">Jeotgalibaca arthritidis</name>
    <dbReference type="NCBI Taxonomy" id="1868794"/>
    <lineage>
        <taxon>Bacteria</taxon>
        <taxon>Bacillati</taxon>
        <taxon>Bacillota</taxon>
        <taxon>Bacilli</taxon>
        <taxon>Lactobacillales</taxon>
        <taxon>Carnobacteriaceae</taxon>
        <taxon>Jeotgalibaca</taxon>
    </lineage>
</organism>
<dbReference type="EMBL" id="CP049740">
    <property type="protein sequence ID" value="QII82132.1"/>
    <property type="molecule type" value="Genomic_DNA"/>
</dbReference>
<reference evidence="1 2" key="1">
    <citation type="journal article" date="2017" name="Int. J. Syst. Evol. Microbiol.">
        <title>Jeotgalibaca porci sp. nov. and Jeotgalibaca arthritidis sp. nov., isolated from pigs, and emended description of the genus Jeotgalibaca.</title>
        <authorList>
            <person name="Zamora L."/>
            <person name="Perez-Sancho M."/>
            <person name="Dominguez L."/>
            <person name="Fernandez-Garayzabal J.F."/>
            <person name="Vela A.I."/>
        </authorList>
    </citation>
    <scope>NUCLEOTIDE SEQUENCE [LARGE SCALE GENOMIC DNA]</scope>
    <source>
        <strain evidence="1 2">CECT 9157</strain>
    </source>
</reference>
<gene>
    <name evidence="1" type="ORF">G7057_06590</name>
</gene>
<keyword evidence="2" id="KW-1185">Reference proteome</keyword>
<dbReference type="PANTHER" id="PTHR41368">
    <property type="entry name" value="PROTEIN YGHO"/>
    <property type="match status" value="1"/>
</dbReference>
<name>A0A6G7KA73_9LACT</name>
<dbReference type="InterPro" id="IPR016181">
    <property type="entry name" value="Acyl_CoA_acyltransferase"/>
</dbReference>
<dbReference type="PANTHER" id="PTHR41368:SF1">
    <property type="entry name" value="PROTEIN YGHO"/>
    <property type="match status" value="1"/>
</dbReference>
<dbReference type="InterPro" id="IPR039968">
    <property type="entry name" value="BcerS-like"/>
</dbReference>
<proteinExistence type="predicted"/>
<dbReference type="KEGG" id="jar:G7057_06590"/>
<protein>
    <recommendedName>
        <fullName evidence="3">GNAT family N-acetyltransferase</fullName>
    </recommendedName>
</protein>
<evidence type="ECO:0000313" key="1">
    <source>
        <dbReference type="EMBL" id="QII82132.1"/>
    </source>
</evidence>
<evidence type="ECO:0000313" key="2">
    <source>
        <dbReference type="Proteomes" id="UP000501451"/>
    </source>
</evidence>
<dbReference type="SUPFAM" id="SSF55729">
    <property type="entry name" value="Acyl-CoA N-acyltransferases (Nat)"/>
    <property type="match status" value="1"/>
</dbReference>